<comment type="caution">
    <text evidence="1">The sequence shown here is derived from an EMBL/GenBank/DDBJ whole genome shotgun (WGS) entry which is preliminary data.</text>
</comment>
<dbReference type="EMBL" id="PEZI01000008">
    <property type="protein sequence ID" value="PIS14869.1"/>
    <property type="molecule type" value="Genomic_DNA"/>
</dbReference>
<sequence length="121" mass="13596">MKNLKENIRGLLIFGMPQKARYSALLATKRVVEAEKLMFEGKEDLATKSLGLAEIKLNMIGSNFGKHLSSGKTIPDDISVEMVGNLNNLEIFLTWLPTKYPLHKEKLDKLLGIVKSLQEKI</sequence>
<evidence type="ECO:0000313" key="2">
    <source>
        <dbReference type="Proteomes" id="UP000230775"/>
    </source>
</evidence>
<proteinExistence type="predicted"/>
<reference evidence="2" key="1">
    <citation type="submission" date="2017-09" db="EMBL/GenBank/DDBJ databases">
        <title>Depth-based differentiation of microbial function through sediment-hosted aquifers and enrichment of novel symbionts in the deep terrestrial subsurface.</title>
        <authorList>
            <person name="Probst A.J."/>
            <person name="Ladd B."/>
            <person name="Jarett J.K."/>
            <person name="Geller-Mcgrath D.E."/>
            <person name="Sieber C.M.K."/>
            <person name="Emerson J.B."/>
            <person name="Anantharaman K."/>
            <person name="Thomas B.C."/>
            <person name="Malmstrom R."/>
            <person name="Stieglmeier M."/>
            <person name="Klingl A."/>
            <person name="Woyke T."/>
            <person name="Ryan C.M."/>
            <person name="Banfield J.F."/>
        </authorList>
    </citation>
    <scope>NUCLEOTIDE SEQUENCE [LARGE SCALE GENOMIC DNA]</scope>
</reference>
<organism evidence="1 2">
    <name type="scientific">Candidatus Shapirobacteria bacterium CG09_land_8_20_14_0_10_39_12</name>
    <dbReference type="NCBI Taxonomy" id="1974885"/>
    <lineage>
        <taxon>Bacteria</taxon>
        <taxon>Candidatus Shapironibacteriota</taxon>
    </lineage>
</organism>
<dbReference type="AlphaFoldDB" id="A0A2H0WSI7"/>
<dbReference type="Proteomes" id="UP000230775">
    <property type="component" value="Unassembled WGS sequence"/>
</dbReference>
<evidence type="ECO:0000313" key="1">
    <source>
        <dbReference type="EMBL" id="PIS14869.1"/>
    </source>
</evidence>
<name>A0A2H0WSI7_9BACT</name>
<accession>A0A2H0WSI7</accession>
<protein>
    <submittedName>
        <fullName evidence="1">Uncharacterized protein</fullName>
    </submittedName>
</protein>
<gene>
    <name evidence="1" type="ORF">COT64_00390</name>
</gene>